<organism evidence="2 3">
    <name type="scientific">Hemibagrus wyckioides</name>
    <dbReference type="NCBI Taxonomy" id="337641"/>
    <lineage>
        <taxon>Eukaryota</taxon>
        <taxon>Metazoa</taxon>
        <taxon>Chordata</taxon>
        <taxon>Craniata</taxon>
        <taxon>Vertebrata</taxon>
        <taxon>Euteleostomi</taxon>
        <taxon>Actinopterygii</taxon>
        <taxon>Neopterygii</taxon>
        <taxon>Teleostei</taxon>
        <taxon>Ostariophysi</taxon>
        <taxon>Siluriformes</taxon>
        <taxon>Bagridae</taxon>
        <taxon>Hemibagrus</taxon>
    </lineage>
</organism>
<name>A0A9D3N6E3_9TELE</name>
<evidence type="ECO:0000313" key="2">
    <source>
        <dbReference type="EMBL" id="KAG7316779.1"/>
    </source>
</evidence>
<keyword evidence="3" id="KW-1185">Reference proteome</keyword>
<evidence type="ECO:0000313" key="3">
    <source>
        <dbReference type="Proteomes" id="UP000824219"/>
    </source>
</evidence>
<dbReference type="AlphaFoldDB" id="A0A9D3N6E3"/>
<accession>A0A9D3N6E3</accession>
<protein>
    <submittedName>
        <fullName evidence="2">Uncharacterized protein</fullName>
    </submittedName>
</protein>
<feature type="region of interest" description="Disordered" evidence="1">
    <location>
        <begin position="1"/>
        <end position="24"/>
    </location>
</feature>
<dbReference type="EMBL" id="JAHKSW010000025">
    <property type="protein sequence ID" value="KAG7316779.1"/>
    <property type="molecule type" value="Genomic_DNA"/>
</dbReference>
<proteinExistence type="predicted"/>
<sequence>MMGNGENQGETDSKNNTRLRRKGAPDVVLKGVRRLYVIRCARGPSEGTPAGLKEGARAPGPRCCGWGEQVTAYAHLEALQVNKAMAV</sequence>
<comment type="caution">
    <text evidence="2">The sequence shown here is derived from an EMBL/GenBank/DDBJ whole genome shotgun (WGS) entry which is preliminary data.</text>
</comment>
<feature type="compositionally biased region" description="Polar residues" evidence="1">
    <location>
        <begin position="1"/>
        <end position="16"/>
    </location>
</feature>
<reference evidence="2 3" key="1">
    <citation type="submission" date="2021-06" db="EMBL/GenBank/DDBJ databases">
        <title>Chromosome-level genome assembly of the red-tail catfish (Hemibagrus wyckioides).</title>
        <authorList>
            <person name="Shao F."/>
        </authorList>
    </citation>
    <scope>NUCLEOTIDE SEQUENCE [LARGE SCALE GENOMIC DNA]</scope>
    <source>
        <strain evidence="2">EC202008001</strain>
        <tissue evidence="2">Blood</tissue>
    </source>
</reference>
<dbReference type="Proteomes" id="UP000824219">
    <property type="component" value="Linkage Group LG25"/>
</dbReference>
<evidence type="ECO:0000256" key="1">
    <source>
        <dbReference type="SAM" id="MobiDB-lite"/>
    </source>
</evidence>
<gene>
    <name evidence="2" type="ORF">KOW79_020320</name>
</gene>